<sequence>MTTLVHSVPCVELLRASFSRIAGHITCTGIKCEKGMKLCCMIRNGNPYKSCVSAGQSCEKYWSSSCKRPCVLDCNRARDSCVCSCSERPSRTYG</sequence>
<dbReference type="AlphaFoldDB" id="A0A131Z481"/>
<evidence type="ECO:0000313" key="1">
    <source>
        <dbReference type="EMBL" id="JAP86209.1"/>
    </source>
</evidence>
<dbReference type="EMBL" id="GEDV01002348">
    <property type="protein sequence ID" value="JAP86209.1"/>
    <property type="molecule type" value="Transcribed_RNA"/>
</dbReference>
<protein>
    <submittedName>
        <fullName evidence="1">Uncharacterized protein</fullName>
    </submittedName>
</protein>
<proteinExistence type="predicted"/>
<name>A0A131Z481_RHIAP</name>
<organism evidence="1">
    <name type="scientific">Rhipicephalus appendiculatus</name>
    <name type="common">Brown ear tick</name>
    <dbReference type="NCBI Taxonomy" id="34631"/>
    <lineage>
        <taxon>Eukaryota</taxon>
        <taxon>Metazoa</taxon>
        <taxon>Ecdysozoa</taxon>
        <taxon>Arthropoda</taxon>
        <taxon>Chelicerata</taxon>
        <taxon>Arachnida</taxon>
        <taxon>Acari</taxon>
        <taxon>Parasitiformes</taxon>
        <taxon>Ixodida</taxon>
        <taxon>Ixodoidea</taxon>
        <taxon>Ixodidae</taxon>
        <taxon>Rhipicephalinae</taxon>
        <taxon>Rhipicephalus</taxon>
        <taxon>Rhipicephalus</taxon>
    </lineage>
</organism>
<accession>A0A131Z481</accession>
<reference evidence="1" key="1">
    <citation type="journal article" date="2016" name="Ticks Tick Borne Dis.">
        <title>De novo assembly and annotation of the salivary gland transcriptome of Rhipicephalus appendiculatus male and female ticks during blood feeding.</title>
        <authorList>
            <person name="de Castro M.H."/>
            <person name="de Klerk D."/>
            <person name="Pienaar R."/>
            <person name="Latif A.A."/>
            <person name="Rees D.J."/>
            <person name="Mans B.J."/>
        </authorList>
    </citation>
    <scope>NUCLEOTIDE SEQUENCE</scope>
    <source>
        <tissue evidence="1">Salivary glands</tissue>
    </source>
</reference>